<reference evidence="3 4" key="1">
    <citation type="submission" date="2015-10" db="EMBL/GenBank/DDBJ databases">
        <title>Draft genome sequence of Streptomyces cellostaticus DSM 40189, type strain for the species Streptomyces cellostaticus.</title>
        <authorList>
            <person name="Ruckert C."/>
            <person name="Winkler A."/>
            <person name="Kalinowski J."/>
            <person name="Kampfer P."/>
            <person name="Glaeser S."/>
        </authorList>
    </citation>
    <scope>NUCLEOTIDE SEQUENCE [LARGE SCALE GENOMIC DNA]</scope>
    <source>
        <strain evidence="3 4">DSM 40189</strain>
    </source>
</reference>
<feature type="region of interest" description="Disordered" evidence="1">
    <location>
        <begin position="112"/>
        <end position="311"/>
    </location>
</feature>
<evidence type="ECO:0000313" key="4">
    <source>
        <dbReference type="Proteomes" id="UP000054241"/>
    </source>
</evidence>
<feature type="signal peptide" evidence="2">
    <location>
        <begin position="1"/>
        <end position="29"/>
    </location>
</feature>
<evidence type="ECO:0000313" key="3">
    <source>
        <dbReference type="EMBL" id="KUM93349.1"/>
    </source>
</evidence>
<protein>
    <submittedName>
        <fullName evidence="3">Uncharacterized protein</fullName>
    </submittedName>
</protein>
<sequence length="336" mass="34785">MSRRGIPRSRRWTFAACAALVVLSATAPAALDPHQVGWHPVDVRPVQGAEPVWQRGQFASCGRQGGARPAVYAQRPRLRIAFDLLEYHEHLPCAERVPQPVTGLLRVLRGRGAAEEAQDPTDEHVRGEGKRRGGAKADEDLSVGGMKADEDPSVGGAKADEDPSVGGARADEGLSVGGMQVDEDPSVREPAAHLAGGPQHQRVLPAASGRTTTADLPGSGSGRAGRAVRSATSAPRPTSRWRRAAGSSAGKDTSGAPARGGRGNRPAARDGSPGAAVRSRSDGSRGWTVRPVSGVPMAPAPRPYRPAGSPWVGQATAWAQSSATAVAWGGPAPASR</sequence>
<accession>A0A101NHU8</accession>
<dbReference type="Proteomes" id="UP000054241">
    <property type="component" value="Unassembled WGS sequence"/>
</dbReference>
<evidence type="ECO:0000256" key="2">
    <source>
        <dbReference type="SAM" id="SignalP"/>
    </source>
</evidence>
<comment type="caution">
    <text evidence="3">The sequence shown here is derived from an EMBL/GenBank/DDBJ whole genome shotgun (WGS) entry which is preliminary data.</text>
</comment>
<keyword evidence="2" id="KW-0732">Signal</keyword>
<feature type="compositionally biased region" description="Low complexity" evidence="1">
    <location>
        <begin position="224"/>
        <end position="234"/>
    </location>
</feature>
<evidence type="ECO:0000256" key="1">
    <source>
        <dbReference type="SAM" id="MobiDB-lite"/>
    </source>
</evidence>
<dbReference type="RefSeq" id="WP_067003908.1">
    <property type="nucleotide sequence ID" value="NZ_BNDU01000003.1"/>
</dbReference>
<name>A0A101NHU8_9ACTN</name>
<organism evidence="3 4">
    <name type="scientific">Streptomyces cellostaticus</name>
    <dbReference type="NCBI Taxonomy" id="67285"/>
    <lineage>
        <taxon>Bacteria</taxon>
        <taxon>Bacillati</taxon>
        <taxon>Actinomycetota</taxon>
        <taxon>Actinomycetes</taxon>
        <taxon>Kitasatosporales</taxon>
        <taxon>Streptomycetaceae</taxon>
        <taxon>Streptomyces</taxon>
    </lineage>
</organism>
<proteinExistence type="predicted"/>
<keyword evidence="4" id="KW-1185">Reference proteome</keyword>
<feature type="compositionally biased region" description="Basic and acidic residues" evidence="1">
    <location>
        <begin position="121"/>
        <end position="139"/>
    </location>
</feature>
<gene>
    <name evidence="3" type="ORF">AQI88_26580</name>
</gene>
<dbReference type="EMBL" id="LMWL01000049">
    <property type="protein sequence ID" value="KUM93349.1"/>
    <property type="molecule type" value="Genomic_DNA"/>
</dbReference>
<dbReference type="AlphaFoldDB" id="A0A101NHU8"/>
<feature type="chain" id="PRO_5007101536" evidence="2">
    <location>
        <begin position="30"/>
        <end position="336"/>
    </location>
</feature>